<dbReference type="STRING" id="1238425.J07HQW2_01543"/>
<proteinExistence type="predicted"/>
<dbReference type="AlphaFoldDB" id="U1PMX8"/>
<reference evidence="1 2" key="1">
    <citation type="journal article" date="2013" name="PLoS ONE">
        <title>Assembly-driven community genomics of a hypersaline microbial ecosystem.</title>
        <authorList>
            <person name="Podell S."/>
            <person name="Ugalde J.A."/>
            <person name="Narasingarao P."/>
            <person name="Banfield J.F."/>
            <person name="Heidelberg K.B."/>
            <person name="Allen E.E."/>
        </authorList>
    </citation>
    <scope>NUCLEOTIDE SEQUENCE [LARGE SCALE GENOMIC DNA]</scope>
    <source>
        <strain evidence="2">J07HQW2</strain>
    </source>
</reference>
<dbReference type="Proteomes" id="UP000030710">
    <property type="component" value="Unassembled WGS sequence"/>
</dbReference>
<dbReference type="EMBL" id="KE356561">
    <property type="protein sequence ID" value="ERG95097.1"/>
    <property type="molecule type" value="Genomic_DNA"/>
</dbReference>
<evidence type="ECO:0000313" key="1">
    <source>
        <dbReference type="EMBL" id="ERG95097.1"/>
    </source>
</evidence>
<sequence length="57" mass="6732">MAKIQTHAVITEMQRERLKFIFKRNSSIYSDESLTSSEYDYTEGKKHTTGHDKLNYC</sequence>
<name>U1PMX8_9EURY</name>
<gene>
    <name evidence="1" type="ORF">J07HQW2_01543</name>
</gene>
<evidence type="ECO:0000313" key="2">
    <source>
        <dbReference type="Proteomes" id="UP000030710"/>
    </source>
</evidence>
<organism evidence="1 2">
    <name type="scientific">Haloquadratum walsbyi J07HQW2</name>
    <dbReference type="NCBI Taxonomy" id="1238425"/>
    <lineage>
        <taxon>Archaea</taxon>
        <taxon>Methanobacteriati</taxon>
        <taxon>Methanobacteriota</taxon>
        <taxon>Stenosarchaea group</taxon>
        <taxon>Halobacteria</taxon>
        <taxon>Halobacteriales</taxon>
        <taxon>Haloferacaceae</taxon>
        <taxon>Haloquadratum</taxon>
    </lineage>
</organism>
<accession>U1PMX8</accession>
<protein>
    <submittedName>
        <fullName evidence="1">Uncharacterized protein</fullName>
    </submittedName>
</protein>
<dbReference type="HOGENOM" id="CLU_2985642_0_0_2"/>